<dbReference type="Proteomes" id="UP000217446">
    <property type="component" value="Unassembled WGS sequence"/>
</dbReference>
<dbReference type="EMBL" id="BDQI01000001">
    <property type="protein sequence ID" value="GAX49427.1"/>
    <property type="molecule type" value="Genomic_DNA"/>
</dbReference>
<dbReference type="SMART" id="SM01012">
    <property type="entry name" value="ANTAR"/>
    <property type="match status" value="1"/>
</dbReference>
<reference evidence="4" key="1">
    <citation type="submission" date="2017-05" db="EMBL/GenBank/DDBJ databases">
        <title>Streptomyces olivochromogenes NBRC 3561 whole genome shotgun sequence.</title>
        <authorList>
            <person name="Dohra H."/>
            <person name="Kodani S."/>
        </authorList>
    </citation>
    <scope>NUCLEOTIDE SEQUENCE [LARGE SCALE GENOMIC DNA]</scope>
    <source>
        <strain evidence="4">NBRC 3561</strain>
    </source>
</reference>
<dbReference type="InterPro" id="IPR036388">
    <property type="entry name" value="WH-like_DNA-bd_sf"/>
</dbReference>
<proteinExistence type="predicted"/>
<dbReference type="STRING" id="1963.AQJ27_01450"/>
<dbReference type="SUPFAM" id="SSF52172">
    <property type="entry name" value="CheY-like"/>
    <property type="match status" value="1"/>
</dbReference>
<dbReference type="GO" id="GO:0003723">
    <property type="term" value="F:RNA binding"/>
    <property type="evidence" value="ECO:0007669"/>
    <property type="project" value="InterPro"/>
</dbReference>
<dbReference type="AlphaFoldDB" id="A0A250V5G9"/>
<evidence type="ECO:0000259" key="2">
    <source>
        <dbReference type="PROSITE" id="PS50921"/>
    </source>
</evidence>
<dbReference type="InterPro" id="IPR005561">
    <property type="entry name" value="ANTAR"/>
</dbReference>
<dbReference type="Gene3D" id="1.10.10.10">
    <property type="entry name" value="Winged helix-like DNA-binding domain superfamily/Winged helix DNA-binding domain"/>
    <property type="match status" value="1"/>
</dbReference>
<evidence type="ECO:0000313" key="3">
    <source>
        <dbReference type="EMBL" id="GAX49427.1"/>
    </source>
</evidence>
<dbReference type="InterPro" id="IPR011006">
    <property type="entry name" value="CheY-like_superfamily"/>
</dbReference>
<feature type="region of interest" description="Disordered" evidence="1">
    <location>
        <begin position="1"/>
        <end position="26"/>
    </location>
</feature>
<comment type="caution">
    <text evidence="3">The sequence shown here is derived from an EMBL/GenBank/DDBJ whole genome shotgun (WGS) entry which is preliminary data.</text>
</comment>
<gene>
    <name evidence="3" type="ORF">SO3561_00916</name>
</gene>
<keyword evidence="4" id="KW-1185">Reference proteome</keyword>
<accession>A0A250V5G9</accession>
<name>A0A250V5G9_STROL</name>
<sequence>MTSDARAGGAEPCDAPQESASPSDMADRVVELREEVDQLKEAVTSHATVDQAIGMMVALGRVSPDQGWAVLREVSQHTNVKLRTVAEMILVWGRRGDLPPDIRAALEDTLDKYGPTQIPDSHPAP</sequence>
<organism evidence="3 4">
    <name type="scientific">Streptomyces olivochromogenes</name>
    <dbReference type="NCBI Taxonomy" id="1963"/>
    <lineage>
        <taxon>Bacteria</taxon>
        <taxon>Bacillati</taxon>
        <taxon>Actinomycetota</taxon>
        <taxon>Actinomycetes</taxon>
        <taxon>Kitasatosporales</taxon>
        <taxon>Streptomycetaceae</taxon>
        <taxon>Streptomyces</taxon>
    </lineage>
</organism>
<dbReference type="PROSITE" id="PS50921">
    <property type="entry name" value="ANTAR"/>
    <property type="match status" value="1"/>
</dbReference>
<dbReference type="Pfam" id="PF03861">
    <property type="entry name" value="ANTAR"/>
    <property type="match status" value="1"/>
</dbReference>
<feature type="domain" description="ANTAR" evidence="2">
    <location>
        <begin position="29"/>
        <end position="90"/>
    </location>
</feature>
<evidence type="ECO:0000313" key="4">
    <source>
        <dbReference type="Proteomes" id="UP000217446"/>
    </source>
</evidence>
<evidence type="ECO:0000256" key="1">
    <source>
        <dbReference type="SAM" id="MobiDB-lite"/>
    </source>
</evidence>
<protein>
    <submittedName>
        <fullName evidence="3">ANTAR domain-containing protein</fullName>
    </submittedName>
</protein>